<sequence>MVLAEVRTSEAAARKGGPPRESGTLRTPVHRSMPPPPPLTQVRPYSPELDATSAKPGANTGMGSFSNGLSEFRDEHFWFCG</sequence>
<reference evidence="2" key="2">
    <citation type="submission" date="2018-04" db="EMBL/GenBank/DDBJ databases">
        <title>OnivRS2 (Oryza nivara Reference Sequence Version 2).</title>
        <authorList>
            <person name="Zhang J."/>
            <person name="Kudrna D."/>
            <person name="Lee S."/>
            <person name="Talag J."/>
            <person name="Rajasekar S."/>
            <person name="Welchert J."/>
            <person name="Hsing Y.-I."/>
            <person name="Wing R.A."/>
        </authorList>
    </citation>
    <scope>NUCLEOTIDE SEQUENCE [LARGE SCALE GENOMIC DNA]</scope>
    <source>
        <strain evidence="2">SL10</strain>
    </source>
</reference>
<proteinExistence type="predicted"/>
<protein>
    <submittedName>
        <fullName evidence="2">Uncharacterized protein</fullName>
    </submittedName>
</protein>
<feature type="region of interest" description="Disordered" evidence="1">
    <location>
        <begin position="1"/>
        <end position="62"/>
    </location>
</feature>
<dbReference type="EnsemblPlants" id="ONIVA07G13970.1">
    <property type="protein sequence ID" value="ONIVA07G13970.1"/>
    <property type="gene ID" value="ONIVA07G13970"/>
</dbReference>
<reference evidence="2" key="1">
    <citation type="submission" date="2015-04" db="UniProtKB">
        <authorList>
            <consortium name="EnsemblPlants"/>
        </authorList>
    </citation>
    <scope>IDENTIFICATION</scope>
    <source>
        <strain evidence="2">SL10</strain>
    </source>
</reference>
<keyword evidence="3" id="KW-1185">Reference proteome</keyword>
<organism evidence="2">
    <name type="scientific">Oryza nivara</name>
    <name type="common">Indian wild rice</name>
    <name type="synonym">Oryza sativa f. spontanea</name>
    <dbReference type="NCBI Taxonomy" id="4536"/>
    <lineage>
        <taxon>Eukaryota</taxon>
        <taxon>Viridiplantae</taxon>
        <taxon>Streptophyta</taxon>
        <taxon>Embryophyta</taxon>
        <taxon>Tracheophyta</taxon>
        <taxon>Spermatophyta</taxon>
        <taxon>Magnoliopsida</taxon>
        <taxon>Liliopsida</taxon>
        <taxon>Poales</taxon>
        <taxon>Poaceae</taxon>
        <taxon>BOP clade</taxon>
        <taxon>Oryzoideae</taxon>
        <taxon>Oryzeae</taxon>
        <taxon>Oryzinae</taxon>
        <taxon>Oryza</taxon>
    </lineage>
</organism>
<name>A0A0E0I186_ORYNI</name>
<dbReference type="HOGENOM" id="CLU_2577946_0_0_1"/>
<dbReference type="Gramene" id="ONIVA07G13970.1">
    <property type="protein sequence ID" value="ONIVA07G13970.1"/>
    <property type="gene ID" value="ONIVA07G13970"/>
</dbReference>
<evidence type="ECO:0000313" key="3">
    <source>
        <dbReference type="Proteomes" id="UP000006591"/>
    </source>
</evidence>
<dbReference type="Proteomes" id="UP000006591">
    <property type="component" value="Chromosome 7"/>
</dbReference>
<evidence type="ECO:0000313" key="2">
    <source>
        <dbReference type="EnsemblPlants" id="ONIVA07G13970.1"/>
    </source>
</evidence>
<dbReference type="AlphaFoldDB" id="A0A0E0I186"/>
<evidence type="ECO:0000256" key="1">
    <source>
        <dbReference type="SAM" id="MobiDB-lite"/>
    </source>
</evidence>
<accession>A0A0E0I186</accession>